<evidence type="ECO:0000313" key="2">
    <source>
        <dbReference type="Proteomes" id="UP001597544"/>
    </source>
</evidence>
<sequence>MFSSELPKPILFHPLKHHLGYIIQYIRRNTKSTASEIRKDLLTLGTSQLDLYCGALSPQQVAQEVSTHLKEQELLQPEIFRDYLKEAEKDYRCITLSDTTDWVLRWGVIEGRYVHLHPARYAVYTIRVKAAALKTAIAVVIATQRYMASETDLSLINKVRKEWLDLAPVKSFRSTEGAGKMLELLLKHN</sequence>
<dbReference type="RefSeq" id="WP_377503262.1">
    <property type="nucleotide sequence ID" value="NZ_JBHULU010000003.1"/>
</dbReference>
<evidence type="ECO:0000313" key="1">
    <source>
        <dbReference type="EMBL" id="MFD2512800.1"/>
    </source>
</evidence>
<dbReference type="EMBL" id="JBHULU010000003">
    <property type="protein sequence ID" value="MFD2512800.1"/>
    <property type="molecule type" value="Genomic_DNA"/>
</dbReference>
<dbReference type="Proteomes" id="UP001597544">
    <property type="component" value="Unassembled WGS sequence"/>
</dbReference>
<protein>
    <submittedName>
        <fullName evidence="1">Uncharacterized protein</fullName>
    </submittedName>
</protein>
<reference evidence="2" key="1">
    <citation type="journal article" date="2019" name="Int. J. Syst. Evol. Microbiol.">
        <title>The Global Catalogue of Microorganisms (GCM) 10K type strain sequencing project: providing services to taxonomists for standard genome sequencing and annotation.</title>
        <authorList>
            <consortium name="The Broad Institute Genomics Platform"/>
            <consortium name="The Broad Institute Genome Sequencing Center for Infectious Disease"/>
            <person name="Wu L."/>
            <person name="Ma J."/>
        </authorList>
    </citation>
    <scope>NUCLEOTIDE SEQUENCE [LARGE SCALE GENOMIC DNA]</scope>
    <source>
        <strain evidence="2">KCTC 42498</strain>
    </source>
</reference>
<keyword evidence="2" id="KW-1185">Reference proteome</keyword>
<organism evidence="1 2">
    <name type="scientific">Pontibacter locisalis</name>
    <dbReference type="NCBI Taxonomy" id="1719035"/>
    <lineage>
        <taxon>Bacteria</taxon>
        <taxon>Pseudomonadati</taxon>
        <taxon>Bacteroidota</taxon>
        <taxon>Cytophagia</taxon>
        <taxon>Cytophagales</taxon>
        <taxon>Hymenobacteraceae</taxon>
        <taxon>Pontibacter</taxon>
    </lineage>
</organism>
<comment type="caution">
    <text evidence="1">The sequence shown here is derived from an EMBL/GenBank/DDBJ whole genome shotgun (WGS) entry which is preliminary data.</text>
</comment>
<accession>A0ABW5IIH9</accession>
<name>A0ABW5IIH9_9BACT</name>
<proteinExistence type="predicted"/>
<gene>
    <name evidence="1" type="ORF">ACFSRY_02870</name>
</gene>